<dbReference type="Pfam" id="PF02213">
    <property type="entry name" value="GYF"/>
    <property type="match status" value="1"/>
</dbReference>
<accession>A0AA86QMY5</accession>
<keyword evidence="5" id="KW-1185">Reference proteome</keyword>
<dbReference type="AlphaFoldDB" id="A0AA86QMY5"/>
<dbReference type="Proteomes" id="UP001642409">
    <property type="component" value="Unassembled WGS sequence"/>
</dbReference>
<name>A0AA86QMY5_9EUKA</name>
<feature type="compositionally biased region" description="Polar residues" evidence="1">
    <location>
        <begin position="468"/>
        <end position="486"/>
    </location>
</feature>
<feature type="compositionally biased region" description="Acidic residues" evidence="1">
    <location>
        <begin position="1"/>
        <end position="10"/>
    </location>
</feature>
<reference evidence="3" key="1">
    <citation type="submission" date="2023-06" db="EMBL/GenBank/DDBJ databases">
        <authorList>
            <person name="Kurt Z."/>
        </authorList>
    </citation>
    <scope>NUCLEOTIDE SEQUENCE</scope>
</reference>
<dbReference type="InterPro" id="IPR035445">
    <property type="entry name" value="GYF-like_dom_sf"/>
</dbReference>
<feature type="region of interest" description="Disordered" evidence="1">
    <location>
        <begin position="247"/>
        <end position="274"/>
    </location>
</feature>
<organism evidence="3">
    <name type="scientific">Hexamita inflata</name>
    <dbReference type="NCBI Taxonomy" id="28002"/>
    <lineage>
        <taxon>Eukaryota</taxon>
        <taxon>Metamonada</taxon>
        <taxon>Diplomonadida</taxon>
        <taxon>Hexamitidae</taxon>
        <taxon>Hexamitinae</taxon>
        <taxon>Hexamita</taxon>
    </lineage>
</organism>
<proteinExistence type="predicted"/>
<comment type="caution">
    <text evidence="3">The sequence shown here is derived from an EMBL/GenBank/DDBJ whole genome shotgun (WGS) entry which is preliminary data.</text>
</comment>
<feature type="region of interest" description="Disordered" evidence="1">
    <location>
        <begin position="426"/>
        <end position="486"/>
    </location>
</feature>
<reference evidence="4 5" key="2">
    <citation type="submission" date="2024-07" db="EMBL/GenBank/DDBJ databases">
        <authorList>
            <person name="Akdeniz Z."/>
        </authorList>
    </citation>
    <scope>NUCLEOTIDE SEQUENCE [LARGE SCALE GENOMIC DNA]</scope>
</reference>
<dbReference type="InterPro" id="IPR003169">
    <property type="entry name" value="GYF"/>
</dbReference>
<feature type="domain" description="GYF" evidence="2">
    <location>
        <begin position="313"/>
        <end position="348"/>
    </location>
</feature>
<gene>
    <name evidence="4" type="ORF">HINF_LOCUS32828</name>
    <name evidence="3" type="ORF">HINF_LOCUS50271</name>
</gene>
<evidence type="ECO:0000259" key="2">
    <source>
        <dbReference type="Pfam" id="PF02213"/>
    </source>
</evidence>
<feature type="compositionally biased region" description="Polar residues" evidence="1">
    <location>
        <begin position="11"/>
        <end position="33"/>
    </location>
</feature>
<evidence type="ECO:0000313" key="5">
    <source>
        <dbReference type="Proteomes" id="UP001642409"/>
    </source>
</evidence>
<dbReference type="EMBL" id="CATOUU010000959">
    <property type="protein sequence ID" value="CAI9962626.1"/>
    <property type="molecule type" value="Genomic_DNA"/>
</dbReference>
<evidence type="ECO:0000313" key="4">
    <source>
        <dbReference type="EMBL" id="CAL6029951.1"/>
    </source>
</evidence>
<dbReference type="EMBL" id="CAXDID020000113">
    <property type="protein sequence ID" value="CAL6029951.1"/>
    <property type="molecule type" value="Genomic_DNA"/>
</dbReference>
<dbReference type="Gene3D" id="3.30.1490.40">
    <property type="match status" value="1"/>
</dbReference>
<feature type="compositionally biased region" description="Low complexity" evidence="1">
    <location>
        <begin position="257"/>
        <end position="271"/>
    </location>
</feature>
<evidence type="ECO:0000313" key="3">
    <source>
        <dbReference type="EMBL" id="CAI9962626.1"/>
    </source>
</evidence>
<feature type="compositionally biased region" description="Polar residues" evidence="1">
    <location>
        <begin position="426"/>
        <end position="439"/>
    </location>
</feature>
<evidence type="ECO:0000256" key="1">
    <source>
        <dbReference type="SAM" id="MobiDB-lite"/>
    </source>
</evidence>
<feature type="compositionally biased region" description="Acidic residues" evidence="1">
    <location>
        <begin position="54"/>
        <end position="64"/>
    </location>
</feature>
<sequence>MQSDLSETDSEQNQTNSKAEEPQSQPQQLNEQETAPKVNADQEELQSETLSFNIEEETDEEESEESRSTSDVEGGDITTIANTDQLKDAQQLDKPQLHDTRQVPEQKLKKFEEGLLASFVQQYGIPFKSMKEAFTYYKQYKIENDGKTKLNLPVLAKQCDLTNEHCKNLFMNTEAKYLDKWDQKTKDQVSERLTELWNQPHVESYKDYKVKIKEQVLEEFKIRQQVAKNYREMKSHIHYKMNQLESKVPQDPKEQLQENNENNPEPEANQQNEDKKLTVLNEKVPVLNWKNITKVETETVESLDTNNQNSNNWYFIVNGKIKGPFTTKQMNTWNSTGDLPLNLFVQRGSYAVKLQNSDRNINNFFLDDIDNTIKTKNEGKKLIPNVIKEKHHGKKLTPLNIQEKQRISLIEEQQITQPIAVGTLTKQPKNIIQPNSSQHFIPDNNKSKDNQTQKPAIAQSMRDRDQNSNHQLPNNQPETYQYEQNSEPLQRYIEPSEISVYESIQNQQPLNNQVYTTRFFSDREPTDNTHFENNLRPIPEEIFYTNEQKKDLEFQLLKRYQILQKYEYKSLQEAIDQMIRANESKIIQQGLIDVQQYLMNFEGMNLEDCQMLIANLEREYGIKQQAIQLQNVVQTQLENQENLINIQSEHNTNLGETQTFTQSTQEKENRVRDAYRDYFKDQNLTIVEVLVKRKQEIYKKDGKGKKVLIDYNSIGIDENYIDFLENRYLKRRTKQELKIIGQEIEDTYNQQKLLVGDQQELIISNTKSIIEQKYKQQFEYYYKQISNKLRYDLNKLQSDQ</sequence>
<protein>
    <submittedName>
        <fullName evidence="3">GYF domain</fullName>
    </submittedName>
    <submittedName>
        <fullName evidence="4">GYF_domain</fullName>
    </submittedName>
</protein>
<dbReference type="SUPFAM" id="SSF55277">
    <property type="entry name" value="GYF domain"/>
    <property type="match status" value="1"/>
</dbReference>
<feature type="region of interest" description="Disordered" evidence="1">
    <location>
        <begin position="1"/>
        <end position="76"/>
    </location>
</feature>